<accession>A0A0C2J1G3</accession>
<sequence length="548" mass="60202">MASSTPTPGMLFVTMEPQDGLSLDQFHEWYNNEHGPTRLRLPAIFTTGQRYRATDGEKPMFLATYDVTDMAILTQPVYTDLRANRSPREAATIGQVAVKRYLFDLQSSRQADDFVPPADQSDGAADGTVLVYVDVTLNETAESAETAEAELVRWYEEEHFGMLTKVPGWLRTRRFRTSSLDLPPNGSAPLRIVTLHEYKATNGLGGPAHKASMDTPRRTDVFSKYVANKGRRTYSLFYVFGSAPRDLEHLAPLPAAKAFVSTDAKTASTPGRDAVLQSYVTTSDGLEIPYRLEGSAAPGAPIVAFSNSLLTSLHMWDDFVAILKTHRPGLRIMRYDTRGRHAIPSPPVPATVSMLADDLRAVLEHLRIAKLEALIGVSMGGATTFQFALTYPELVGRFIACDFNILSSDANTAAWKERIGVAEDTPTGMETLAGITVSRWFHPETVSTRPEATQDMVSMVAANDREGFKYSCQALWSFDMRAAAKELRVPGLLVVGDGDGKGALAKAMGAFRENIGKGDVELKIVSQAGHLPMYENPQAFWEAVEHFL</sequence>
<comment type="similarity">
    <text evidence="1">Belongs to the AB hydrolase superfamily.</text>
</comment>
<reference evidence="3 4" key="1">
    <citation type="journal article" date="2014" name="BMC Genomics">
        <title>Comparative genomics of the major fungal agents of human and animal Sporotrichosis: Sporothrix schenckii and Sporothrix brasiliensis.</title>
        <authorList>
            <person name="Teixeira M.M."/>
            <person name="de Almeida L.G."/>
            <person name="Kubitschek-Barreira P."/>
            <person name="Alves F.L."/>
            <person name="Kioshima E.S."/>
            <person name="Abadio A.K."/>
            <person name="Fernandes L."/>
            <person name="Derengowski L.S."/>
            <person name="Ferreira K.S."/>
            <person name="Souza R.C."/>
            <person name="Ruiz J.C."/>
            <person name="de Andrade N.C."/>
            <person name="Paes H.C."/>
            <person name="Nicola A.M."/>
            <person name="Albuquerque P."/>
            <person name="Gerber A.L."/>
            <person name="Martins V.P."/>
            <person name="Peconick L.D."/>
            <person name="Neto A.V."/>
            <person name="Chaucanez C.B."/>
            <person name="Silva P.A."/>
            <person name="Cunha O.L."/>
            <person name="de Oliveira F.F."/>
            <person name="dos Santos T.C."/>
            <person name="Barros A.L."/>
            <person name="Soares M.A."/>
            <person name="de Oliveira L.M."/>
            <person name="Marini M.M."/>
            <person name="Villalobos-Duno H."/>
            <person name="Cunha M.M."/>
            <person name="de Hoog S."/>
            <person name="da Silveira J.F."/>
            <person name="Henrissat B."/>
            <person name="Nino-Vega G.A."/>
            <person name="Cisalpino P.S."/>
            <person name="Mora-Montes H.M."/>
            <person name="Almeida S.R."/>
            <person name="Stajich J.E."/>
            <person name="Lopes-Bezerra L.M."/>
            <person name="Vasconcelos A.T."/>
            <person name="Felipe M.S."/>
        </authorList>
    </citation>
    <scope>NUCLEOTIDE SEQUENCE [LARGE SCALE GENOMIC DNA]</scope>
    <source>
        <strain evidence="3 4">5110</strain>
    </source>
</reference>
<dbReference type="SUPFAM" id="SSF53474">
    <property type="entry name" value="alpha/beta-Hydrolases"/>
    <property type="match status" value="1"/>
</dbReference>
<evidence type="ECO:0000259" key="2">
    <source>
        <dbReference type="Pfam" id="PF12697"/>
    </source>
</evidence>
<keyword evidence="4" id="KW-1185">Reference proteome</keyword>
<dbReference type="Proteomes" id="UP000031575">
    <property type="component" value="Unassembled WGS sequence"/>
</dbReference>
<feature type="domain" description="AB hydrolase-1" evidence="2">
    <location>
        <begin position="315"/>
        <end position="542"/>
    </location>
</feature>
<name>A0A0C2J1G3_9PEZI</name>
<proteinExistence type="inferred from homology"/>
<dbReference type="PANTHER" id="PTHR43039">
    <property type="entry name" value="ESTERASE-RELATED"/>
    <property type="match status" value="1"/>
</dbReference>
<evidence type="ECO:0000256" key="1">
    <source>
        <dbReference type="ARBA" id="ARBA00008645"/>
    </source>
</evidence>
<dbReference type="InterPro" id="IPR029058">
    <property type="entry name" value="AB_hydrolase_fold"/>
</dbReference>
<dbReference type="OrthoDB" id="2851338at2759"/>
<protein>
    <recommendedName>
        <fullName evidence="2">AB hydrolase-1 domain-containing protein</fullName>
    </recommendedName>
</protein>
<evidence type="ECO:0000313" key="4">
    <source>
        <dbReference type="Proteomes" id="UP000031575"/>
    </source>
</evidence>
<dbReference type="Gene3D" id="3.40.50.1820">
    <property type="entry name" value="alpha/beta hydrolase"/>
    <property type="match status" value="1"/>
</dbReference>
<dbReference type="Pfam" id="PF12697">
    <property type="entry name" value="Abhydrolase_6"/>
    <property type="match status" value="1"/>
</dbReference>
<dbReference type="EMBL" id="AWTV01000002">
    <property type="protein sequence ID" value="KIH95166.1"/>
    <property type="molecule type" value="Genomic_DNA"/>
</dbReference>
<dbReference type="GeneID" id="63676680"/>
<dbReference type="VEuPathDB" id="FungiDB:SPBR_03468"/>
<dbReference type="AlphaFoldDB" id="A0A0C2J1G3"/>
<evidence type="ECO:0000313" key="3">
    <source>
        <dbReference type="EMBL" id="KIH95166.1"/>
    </source>
</evidence>
<comment type="caution">
    <text evidence="3">The sequence shown here is derived from an EMBL/GenBank/DDBJ whole genome shotgun (WGS) entry which is preliminary data.</text>
</comment>
<organism evidence="3 4">
    <name type="scientific">Sporothrix brasiliensis 5110</name>
    <dbReference type="NCBI Taxonomy" id="1398154"/>
    <lineage>
        <taxon>Eukaryota</taxon>
        <taxon>Fungi</taxon>
        <taxon>Dikarya</taxon>
        <taxon>Ascomycota</taxon>
        <taxon>Pezizomycotina</taxon>
        <taxon>Sordariomycetes</taxon>
        <taxon>Sordariomycetidae</taxon>
        <taxon>Ophiostomatales</taxon>
        <taxon>Ophiostomataceae</taxon>
        <taxon>Sporothrix</taxon>
    </lineage>
</organism>
<dbReference type="HOGENOM" id="CLU_021595_0_0_1"/>
<dbReference type="RefSeq" id="XP_040623176.1">
    <property type="nucleotide sequence ID" value="XM_040761759.1"/>
</dbReference>
<dbReference type="InterPro" id="IPR000073">
    <property type="entry name" value="AB_hydrolase_1"/>
</dbReference>
<gene>
    <name evidence="3" type="ORF">SPBR_03468</name>
</gene>